<keyword evidence="13" id="KW-0675">Receptor</keyword>
<feature type="region of interest" description="Disordered" evidence="12">
    <location>
        <begin position="1"/>
        <end position="38"/>
    </location>
</feature>
<sequence length="185" mass="20149">MDTASQALHTRSLGRASLKEAKNKAGIPGSRAPVPRSAGQTALNIAIERRQGDITALLIAAGADVNAHAKGAFFNPKNQHEGFYFGETPLALAACTNQPEIVELLMEHERTDIASQDSRGNNILHALVTVAEDFQTQNDFVKRMYDTILRRSGSWELETTRNNDGLTPLQLAAKMGKAEVRPGER</sequence>
<dbReference type="PRINTS" id="PR01768">
    <property type="entry name" value="TRPVRECEPTOR"/>
</dbReference>
<evidence type="ECO:0000256" key="8">
    <source>
        <dbReference type="ARBA" id="ARBA00023043"/>
    </source>
</evidence>
<name>A0ABQ9VMC8_SAGOE</name>
<dbReference type="EMBL" id="JASSZA010000005">
    <property type="protein sequence ID" value="KAK2110538.1"/>
    <property type="molecule type" value="Genomic_DNA"/>
</dbReference>
<gene>
    <name evidence="13" type="primary">TRPV3_3</name>
    <name evidence="13" type="ORF">P7K49_010284</name>
</gene>
<keyword evidence="10" id="KW-0407">Ion channel</keyword>
<keyword evidence="7" id="KW-0106">Calcium</keyword>
<keyword evidence="2" id="KW-0813">Transport</keyword>
<dbReference type="PROSITE" id="PS50088">
    <property type="entry name" value="ANK_REPEAT"/>
    <property type="match status" value="1"/>
</dbReference>
<keyword evidence="4" id="KW-0109">Calcium transport</keyword>
<evidence type="ECO:0000256" key="2">
    <source>
        <dbReference type="ARBA" id="ARBA00022448"/>
    </source>
</evidence>
<evidence type="ECO:0000256" key="4">
    <source>
        <dbReference type="ARBA" id="ARBA00022568"/>
    </source>
</evidence>
<evidence type="ECO:0000256" key="1">
    <source>
        <dbReference type="ARBA" id="ARBA00004651"/>
    </source>
</evidence>
<keyword evidence="8 11" id="KW-0040">ANK repeat</keyword>
<reference evidence="13 14" key="1">
    <citation type="submission" date="2023-05" db="EMBL/GenBank/DDBJ databases">
        <title>B98-5 Cell Line De Novo Hybrid Assembly: An Optical Mapping Approach.</title>
        <authorList>
            <person name="Kananen K."/>
            <person name="Auerbach J.A."/>
            <person name="Kautto E."/>
            <person name="Blachly J.S."/>
        </authorList>
    </citation>
    <scope>NUCLEOTIDE SEQUENCE [LARGE SCALE GENOMIC DNA]</scope>
    <source>
        <strain evidence="13">B95-8</strain>
        <tissue evidence="13">Cell line</tissue>
    </source>
</reference>
<evidence type="ECO:0000313" key="13">
    <source>
        <dbReference type="EMBL" id="KAK2110538.1"/>
    </source>
</evidence>
<dbReference type="PROSITE" id="PS50297">
    <property type="entry name" value="ANK_REP_REGION"/>
    <property type="match status" value="1"/>
</dbReference>
<protein>
    <submittedName>
        <fullName evidence="13">Transient receptor putative cation channel sub V member 3</fullName>
    </submittedName>
</protein>
<dbReference type="Proteomes" id="UP001266305">
    <property type="component" value="Unassembled WGS sequence"/>
</dbReference>
<keyword evidence="14" id="KW-1185">Reference proteome</keyword>
<evidence type="ECO:0000256" key="9">
    <source>
        <dbReference type="ARBA" id="ARBA00023065"/>
    </source>
</evidence>
<organism evidence="13 14">
    <name type="scientific">Saguinus oedipus</name>
    <name type="common">Cotton-top tamarin</name>
    <name type="synonym">Oedipomidas oedipus</name>
    <dbReference type="NCBI Taxonomy" id="9490"/>
    <lineage>
        <taxon>Eukaryota</taxon>
        <taxon>Metazoa</taxon>
        <taxon>Chordata</taxon>
        <taxon>Craniata</taxon>
        <taxon>Vertebrata</taxon>
        <taxon>Euteleostomi</taxon>
        <taxon>Mammalia</taxon>
        <taxon>Eutheria</taxon>
        <taxon>Euarchontoglires</taxon>
        <taxon>Primates</taxon>
        <taxon>Haplorrhini</taxon>
        <taxon>Platyrrhini</taxon>
        <taxon>Cebidae</taxon>
        <taxon>Callitrichinae</taxon>
        <taxon>Saguinus</taxon>
    </lineage>
</organism>
<evidence type="ECO:0000256" key="10">
    <source>
        <dbReference type="ARBA" id="ARBA00023303"/>
    </source>
</evidence>
<dbReference type="InterPro" id="IPR002110">
    <property type="entry name" value="Ankyrin_rpt"/>
</dbReference>
<keyword evidence="5" id="KW-0107">Calcium channel</keyword>
<evidence type="ECO:0000256" key="6">
    <source>
        <dbReference type="ARBA" id="ARBA00022737"/>
    </source>
</evidence>
<dbReference type="PANTHER" id="PTHR10582">
    <property type="entry name" value="TRANSIENT RECEPTOR POTENTIAL ION CHANNEL PROTEIN"/>
    <property type="match status" value="1"/>
</dbReference>
<accession>A0ABQ9VMC8</accession>
<evidence type="ECO:0000256" key="12">
    <source>
        <dbReference type="SAM" id="MobiDB-lite"/>
    </source>
</evidence>
<evidence type="ECO:0000256" key="11">
    <source>
        <dbReference type="PROSITE-ProRule" id="PRU00023"/>
    </source>
</evidence>
<evidence type="ECO:0000313" key="14">
    <source>
        <dbReference type="Proteomes" id="UP001266305"/>
    </source>
</evidence>
<evidence type="ECO:0000256" key="7">
    <source>
        <dbReference type="ARBA" id="ARBA00022837"/>
    </source>
</evidence>
<evidence type="ECO:0000256" key="5">
    <source>
        <dbReference type="ARBA" id="ARBA00022673"/>
    </source>
</evidence>
<comment type="subcellular location">
    <subcellularLocation>
        <location evidence="1">Cell membrane</location>
        <topology evidence="1">Multi-pass membrane protein</topology>
    </subcellularLocation>
</comment>
<keyword evidence="3" id="KW-0472">Membrane</keyword>
<evidence type="ECO:0000256" key="3">
    <source>
        <dbReference type="ARBA" id="ARBA00022475"/>
    </source>
</evidence>
<dbReference type="InterPro" id="IPR036770">
    <property type="entry name" value="Ankyrin_rpt-contain_sf"/>
</dbReference>
<comment type="caution">
    <text evidence="13">The sequence shown here is derived from an EMBL/GenBank/DDBJ whole genome shotgun (WGS) entry which is preliminary data.</text>
</comment>
<proteinExistence type="predicted"/>
<dbReference type="InterPro" id="IPR024862">
    <property type="entry name" value="TRPV"/>
</dbReference>
<dbReference type="Pfam" id="PF00023">
    <property type="entry name" value="Ank"/>
    <property type="match status" value="1"/>
</dbReference>
<keyword evidence="9" id="KW-0406">Ion transport</keyword>
<feature type="repeat" description="ANK" evidence="11">
    <location>
        <begin position="38"/>
        <end position="70"/>
    </location>
</feature>
<dbReference type="SUPFAM" id="SSF48403">
    <property type="entry name" value="Ankyrin repeat"/>
    <property type="match status" value="1"/>
</dbReference>
<dbReference type="Pfam" id="PF12796">
    <property type="entry name" value="Ank_2"/>
    <property type="match status" value="1"/>
</dbReference>
<dbReference type="InterPro" id="IPR008347">
    <property type="entry name" value="TrpV1-4"/>
</dbReference>
<keyword evidence="3" id="KW-1003">Cell membrane</keyword>
<dbReference type="SMART" id="SM00248">
    <property type="entry name" value="ANK"/>
    <property type="match status" value="2"/>
</dbReference>
<keyword evidence="6" id="KW-0677">Repeat</keyword>
<dbReference type="PANTHER" id="PTHR10582:SF6">
    <property type="entry name" value="TRANSIENT RECEPTOR POTENTIAL CATION CHANNEL SUBFAMILY V MEMBER 3"/>
    <property type="match status" value="1"/>
</dbReference>
<dbReference type="Gene3D" id="1.25.40.20">
    <property type="entry name" value="Ankyrin repeat-containing domain"/>
    <property type="match status" value="1"/>
</dbReference>